<dbReference type="EMBL" id="KZ826392">
    <property type="protein sequence ID" value="PYI02606.1"/>
    <property type="molecule type" value="Genomic_DNA"/>
</dbReference>
<proteinExistence type="predicted"/>
<sequence length="376" mass="43099">MFATGIGDAFDSAKNDLLEAQIYRGATHAETVTSFLDFCNRYIKWVPSTTSTRDMPLWMLSVFYFVLDQKPIVDLQTPIGPSYIDQSTDLSRWLHRFANSLGEWMDTEESAELVSTFTDNPEYMVYQYIKPNGGWRSFNDFFSRKVNPKYRPISGPDTVASPCDAKFDLYRKIDQGSVNFGSETVNLKGFDWPIEKLLQDVPQHLVEKFNDGIFMHSFLLPNNYHRVHAPVSGKVVTRRKIPGDVYLEVTADKDNRNLDEVKAQDYPGYQWNQARGMWIFDTTDAEMDIGHVVLFAVGMAQISSVHWDYPEVQDQEGIDVKKGDELGLLKYGGSDYILLFEKDKAYFDDEEGRECPMPGVLYMQGKALVRKLITKE</sequence>
<dbReference type="PANTHER" id="PTHR10067:SF13">
    <property type="entry name" value="PHOSPHATIDYLSERINE DECARBOXYLASE"/>
    <property type="match status" value="1"/>
</dbReference>
<dbReference type="GO" id="GO:0004609">
    <property type="term" value="F:phosphatidylserine decarboxylase activity"/>
    <property type="evidence" value="ECO:0007669"/>
    <property type="project" value="InterPro"/>
</dbReference>
<dbReference type="Pfam" id="PF02666">
    <property type="entry name" value="PS_Dcarbxylase"/>
    <property type="match status" value="1"/>
</dbReference>
<dbReference type="Proteomes" id="UP000248423">
    <property type="component" value="Unassembled WGS sequence"/>
</dbReference>
<dbReference type="GO" id="GO:0008654">
    <property type="term" value="P:phospholipid biosynthetic process"/>
    <property type="evidence" value="ECO:0007669"/>
    <property type="project" value="InterPro"/>
</dbReference>
<evidence type="ECO:0000313" key="4">
    <source>
        <dbReference type="Proteomes" id="UP000248423"/>
    </source>
</evidence>
<keyword evidence="1" id="KW-0210">Decarboxylase</keyword>
<organism evidence="3 4">
    <name type="scientific">Aspergillus sclerotiicarbonarius (strain CBS 121057 / IBT 28362)</name>
    <dbReference type="NCBI Taxonomy" id="1448318"/>
    <lineage>
        <taxon>Eukaryota</taxon>
        <taxon>Fungi</taxon>
        <taxon>Dikarya</taxon>
        <taxon>Ascomycota</taxon>
        <taxon>Pezizomycotina</taxon>
        <taxon>Eurotiomycetes</taxon>
        <taxon>Eurotiomycetidae</taxon>
        <taxon>Eurotiales</taxon>
        <taxon>Aspergillaceae</taxon>
        <taxon>Aspergillus</taxon>
        <taxon>Aspergillus subgen. Circumdati</taxon>
    </lineage>
</organism>
<dbReference type="InterPro" id="IPR003817">
    <property type="entry name" value="PS_Dcarbxylase"/>
</dbReference>
<dbReference type="PANTHER" id="PTHR10067">
    <property type="entry name" value="PHOSPHATIDYLSERINE DECARBOXYLASE"/>
    <property type="match status" value="1"/>
</dbReference>
<evidence type="ECO:0000256" key="1">
    <source>
        <dbReference type="ARBA" id="ARBA00022793"/>
    </source>
</evidence>
<protein>
    <recommendedName>
        <fullName evidence="5">Phosphatidylserine decarboxylase</fullName>
    </recommendedName>
</protein>
<evidence type="ECO:0000313" key="3">
    <source>
        <dbReference type="EMBL" id="PYI02606.1"/>
    </source>
</evidence>
<keyword evidence="2" id="KW-0456">Lyase</keyword>
<dbReference type="STRING" id="1448318.A0A319DXV5"/>
<reference evidence="3 4" key="1">
    <citation type="submission" date="2018-02" db="EMBL/GenBank/DDBJ databases">
        <title>The genomes of Aspergillus section Nigri reveals drivers in fungal speciation.</title>
        <authorList>
            <consortium name="DOE Joint Genome Institute"/>
            <person name="Vesth T.C."/>
            <person name="Nybo J."/>
            <person name="Theobald S."/>
            <person name="Brandl J."/>
            <person name="Frisvad J.C."/>
            <person name="Nielsen K.F."/>
            <person name="Lyhne E.K."/>
            <person name="Kogle M.E."/>
            <person name="Kuo A."/>
            <person name="Riley R."/>
            <person name="Clum A."/>
            <person name="Nolan M."/>
            <person name="Lipzen A."/>
            <person name="Salamov A."/>
            <person name="Henrissat B."/>
            <person name="Wiebenga A."/>
            <person name="De vries R.P."/>
            <person name="Grigoriev I.V."/>
            <person name="Mortensen U.H."/>
            <person name="Andersen M.R."/>
            <person name="Baker S.E."/>
        </authorList>
    </citation>
    <scope>NUCLEOTIDE SEQUENCE [LARGE SCALE GENOMIC DNA]</scope>
    <source>
        <strain evidence="3 4">CBS 121057</strain>
    </source>
</reference>
<evidence type="ECO:0008006" key="5">
    <source>
        <dbReference type="Google" id="ProtNLM"/>
    </source>
</evidence>
<accession>A0A319DXV5</accession>
<dbReference type="OrthoDB" id="5973539at2759"/>
<keyword evidence="4" id="KW-1185">Reference proteome</keyword>
<name>A0A319DXV5_ASPSB</name>
<gene>
    <name evidence="3" type="ORF">BO78DRAFT_324801</name>
</gene>
<dbReference type="VEuPathDB" id="FungiDB:BO78DRAFT_324801"/>
<dbReference type="AlphaFoldDB" id="A0A319DXV5"/>
<evidence type="ECO:0000256" key="2">
    <source>
        <dbReference type="ARBA" id="ARBA00023239"/>
    </source>
</evidence>